<accession>C6WMX4</accession>
<keyword evidence="4" id="KW-1185">Reference proteome</keyword>
<reference evidence="3 4" key="1">
    <citation type="journal article" date="2009" name="Stand. Genomic Sci.">
        <title>Complete genome sequence of Actinosynnema mirum type strain (101).</title>
        <authorList>
            <person name="Land M."/>
            <person name="Lapidus A."/>
            <person name="Mayilraj S."/>
            <person name="Chen F."/>
            <person name="Copeland A."/>
            <person name="Del Rio T.G."/>
            <person name="Nolan M."/>
            <person name="Lucas S."/>
            <person name="Tice H."/>
            <person name="Cheng J.F."/>
            <person name="Chertkov O."/>
            <person name="Bruce D."/>
            <person name="Goodwin L."/>
            <person name="Pitluck S."/>
            <person name="Rohde M."/>
            <person name="Goker M."/>
            <person name="Pati A."/>
            <person name="Ivanova N."/>
            <person name="Mavromatis K."/>
            <person name="Chen A."/>
            <person name="Palaniappan K."/>
            <person name="Hauser L."/>
            <person name="Chang Y.J."/>
            <person name="Jeffries C.C."/>
            <person name="Brettin T."/>
            <person name="Detter J.C."/>
            <person name="Han C."/>
            <person name="Chain P."/>
            <person name="Tindall B.J."/>
            <person name="Bristow J."/>
            <person name="Eisen J.A."/>
            <person name="Markowitz V."/>
            <person name="Hugenholtz P."/>
            <person name="Kyrpides N.C."/>
            <person name="Klenk H.P."/>
        </authorList>
    </citation>
    <scope>NUCLEOTIDE SEQUENCE [LARGE SCALE GENOMIC DNA]</scope>
    <source>
        <strain evidence="4">ATCC 29888 / DSM 43827 / JCM 3225 / NBRC 14064 / NCIMB 13271 / NRRL B-12336 / IMRU 3971 / 101</strain>
    </source>
</reference>
<dbReference type="STRING" id="446462.Amir_4655"/>
<dbReference type="AlphaFoldDB" id="C6WMX4"/>
<evidence type="ECO:0000259" key="2">
    <source>
        <dbReference type="Pfam" id="PF13454"/>
    </source>
</evidence>
<evidence type="ECO:0000313" key="3">
    <source>
        <dbReference type="EMBL" id="ACU38487.1"/>
    </source>
</evidence>
<sequence length="770" mass="81978">MNLGFAGHAAARVGAPAAGPARGADAAVRVWSAESRDTEANHMTGTESAPPSTTAPPRASSANALEIAVVGVGPRGLSVLERLCANAGADFAHLRVRVRLVDPHLGRGGRVWRTDQSPHLLMNTIASQVTLFADETVDCAGPVVPGPDLHEWAGFAALAGEFDDLPEAVRAEARALGPDDYPTRAFYGHYLDWVLRHLLRTAPPNVAIELHQRVAVDLDEDPDGVQHLTLAGGERITGLDAVVLTTGHADLRPTGEERAHAEFARAHGLRYLPPDNPAETDHGAVEPGEKVLVRGLGLNFFDHMALLTAGRGGRFERRADGTLAYHASGREPLLVAGARRGVPHHARGENQKGPRGRHVPLFLTEERIAALAGAGRPLRFLDDVWPWIDGEVRAVYYAALLAERDGPGAVAGFLAEYRPLVETVGALSHLAAESLDLVTARPGAGTNPSGATANPLGAAANPLGPPANPLGPPAYPLGPPAIPVTLAEAEGELLDAWSVPRADRWDWAALAAPHRGRDFAHPEQFRDWLLGHLRADVREARLGNVRGPLKAALDVLRDLRNEVRLVVDHGSLSGDSHEAELQRWYTPLNAYLSIGPPVGRIEEMIALLEAGVLEVVGPGVTVERDERRGEWVMGSPAVPGSRHRAGVLLEARLPESDVRRTLDPLVESLLRKGCGVPYRIPVDGGGHLETGGLAVTRRPYRLVERSGAVHPRRFAFGIPTESVHWATAAGVRPGVNSVILGDADAVARASVLAADARAADAVGRKGNRVR</sequence>
<feature type="region of interest" description="Disordered" evidence="1">
    <location>
        <begin position="35"/>
        <end position="60"/>
    </location>
</feature>
<evidence type="ECO:0000256" key="1">
    <source>
        <dbReference type="SAM" id="MobiDB-lite"/>
    </source>
</evidence>
<gene>
    <name evidence="3" type="ordered locus">Amir_4655</name>
</gene>
<dbReference type="Proteomes" id="UP000002213">
    <property type="component" value="Chromosome"/>
</dbReference>
<dbReference type="InterPro" id="IPR052189">
    <property type="entry name" value="L-asp_N-monooxygenase_NS-form"/>
</dbReference>
<dbReference type="RefSeq" id="WP_015803374.1">
    <property type="nucleotide sequence ID" value="NC_013093.1"/>
</dbReference>
<organism evidence="3 4">
    <name type="scientific">Actinosynnema mirum (strain ATCC 29888 / DSM 43827 / JCM 3225 / NBRC 14064 / NCIMB 13271 / NRRL B-12336 / IMRU 3971 / 101)</name>
    <dbReference type="NCBI Taxonomy" id="446462"/>
    <lineage>
        <taxon>Bacteria</taxon>
        <taxon>Bacillati</taxon>
        <taxon>Actinomycetota</taxon>
        <taxon>Actinomycetes</taxon>
        <taxon>Pseudonocardiales</taxon>
        <taxon>Pseudonocardiaceae</taxon>
        <taxon>Actinosynnema</taxon>
    </lineage>
</organism>
<name>C6WMX4_ACTMD</name>
<dbReference type="EMBL" id="CP001630">
    <property type="protein sequence ID" value="ACU38487.1"/>
    <property type="molecule type" value="Genomic_DNA"/>
</dbReference>
<proteinExistence type="predicted"/>
<feature type="compositionally biased region" description="Low complexity" evidence="1">
    <location>
        <begin position="44"/>
        <end position="60"/>
    </location>
</feature>
<dbReference type="Pfam" id="PF13454">
    <property type="entry name" value="NAD_binding_9"/>
    <property type="match status" value="1"/>
</dbReference>
<dbReference type="PANTHER" id="PTHR40254">
    <property type="entry name" value="BLR0577 PROTEIN"/>
    <property type="match status" value="1"/>
</dbReference>
<protein>
    <recommendedName>
        <fullName evidence="2">FAD-dependent urate hydroxylase HpyO/Asp monooxygenase CreE-like FAD/NAD(P)-binding domain-containing protein</fullName>
    </recommendedName>
</protein>
<dbReference type="PANTHER" id="PTHR40254:SF1">
    <property type="entry name" value="BLR0577 PROTEIN"/>
    <property type="match status" value="1"/>
</dbReference>
<dbReference type="InterPro" id="IPR038732">
    <property type="entry name" value="HpyO/CreE_NAD-binding"/>
</dbReference>
<evidence type="ECO:0000313" key="4">
    <source>
        <dbReference type="Proteomes" id="UP000002213"/>
    </source>
</evidence>
<dbReference type="eggNOG" id="COG4529">
    <property type="taxonomic scope" value="Bacteria"/>
</dbReference>
<feature type="domain" description="FAD-dependent urate hydroxylase HpyO/Asp monooxygenase CreE-like FAD/NAD(P)-binding" evidence="2">
    <location>
        <begin position="68"/>
        <end position="248"/>
    </location>
</feature>
<dbReference type="HOGENOM" id="CLU_016297_0_0_11"/>
<dbReference type="KEGG" id="ami:Amir_4655"/>
<dbReference type="SUPFAM" id="SSF51905">
    <property type="entry name" value="FAD/NAD(P)-binding domain"/>
    <property type="match status" value="1"/>
</dbReference>
<dbReference type="InterPro" id="IPR036188">
    <property type="entry name" value="FAD/NAD-bd_sf"/>
</dbReference>